<evidence type="ECO:0000256" key="3">
    <source>
        <dbReference type="ARBA" id="ARBA00022989"/>
    </source>
</evidence>
<organism evidence="9 10">
    <name type="scientific">Talaromyces rugulosus</name>
    <name type="common">Penicillium rugulosum</name>
    <dbReference type="NCBI Taxonomy" id="121627"/>
    <lineage>
        <taxon>Eukaryota</taxon>
        <taxon>Fungi</taxon>
        <taxon>Dikarya</taxon>
        <taxon>Ascomycota</taxon>
        <taxon>Pezizomycotina</taxon>
        <taxon>Eurotiomycetes</taxon>
        <taxon>Eurotiomycetidae</taxon>
        <taxon>Eurotiales</taxon>
        <taxon>Trichocomaceae</taxon>
        <taxon>Talaromyces</taxon>
        <taxon>Talaromyces sect. Islandici</taxon>
    </lineage>
</organism>
<dbReference type="KEGG" id="trg:TRUGW13939_04588"/>
<feature type="transmembrane region" description="Helical" evidence="7">
    <location>
        <begin position="240"/>
        <end position="260"/>
    </location>
</feature>
<dbReference type="GO" id="GO:0016020">
    <property type="term" value="C:membrane"/>
    <property type="evidence" value="ECO:0007669"/>
    <property type="project" value="UniProtKB-SubCell"/>
</dbReference>
<evidence type="ECO:0000313" key="9">
    <source>
        <dbReference type="EMBL" id="QKX57474.1"/>
    </source>
</evidence>
<accession>A0A7H8QTZ9</accession>
<dbReference type="PANTHER" id="PTHR33048">
    <property type="entry name" value="PTH11-LIKE INTEGRAL MEMBRANE PROTEIN (AFU_ORTHOLOGUE AFUA_5G11245)"/>
    <property type="match status" value="1"/>
</dbReference>
<sequence length="380" mass="42713">MSGNDPDNLQPWSIAVTTSVTTLALVCVCLRMLSRYERKQALWWDDYMIIFSMAWNFVVVAFIYLMIHAGMGLHVTEVGMDGAVLVAKFLVVAEVLYVYNLVWTKLSFLLMYYRIFHFPYFKRWAYIIGGFVIIWVITITFLFIFICVPVQKLWYPQLPGHCINQVGTWIANATSTIATDLAILVLPIPQIWKLHLGKVEKVALTLTFCLGFFVVFASVYRFTVLFSYSATDPTYTLARTVAWTSIEMSAGIMSACLPTMRPALIFLFRSVGLKNLTAWGSRDGSKAASNSQGTRTVDGSFNGLNSHSRKDSAFTRLHDGSSGDRIDWNSVPAGAALRPDNCSPMVTRVMGSQGRDESLEGDEVPLHKIRVQTDFKRTDK</sequence>
<feature type="region of interest" description="Disordered" evidence="6">
    <location>
        <begin position="281"/>
        <end position="302"/>
    </location>
</feature>
<dbReference type="OrthoDB" id="4221392at2759"/>
<keyword evidence="10" id="KW-1185">Reference proteome</keyword>
<evidence type="ECO:0000256" key="6">
    <source>
        <dbReference type="SAM" id="MobiDB-lite"/>
    </source>
</evidence>
<dbReference type="Pfam" id="PF20684">
    <property type="entry name" value="Fung_rhodopsin"/>
    <property type="match status" value="1"/>
</dbReference>
<feature type="domain" description="Rhodopsin" evidence="8">
    <location>
        <begin position="30"/>
        <end position="264"/>
    </location>
</feature>
<dbReference type="EMBL" id="CP055899">
    <property type="protein sequence ID" value="QKX57474.1"/>
    <property type="molecule type" value="Genomic_DNA"/>
</dbReference>
<comment type="subcellular location">
    <subcellularLocation>
        <location evidence="1">Membrane</location>
        <topology evidence="1">Multi-pass membrane protein</topology>
    </subcellularLocation>
</comment>
<evidence type="ECO:0000256" key="1">
    <source>
        <dbReference type="ARBA" id="ARBA00004141"/>
    </source>
</evidence>
<feature type="transmembrane region" description="Helical" evidence="7">
    <location>
        <begin position="82"/>
        <end position="103"/>
    </location>
</feature>
<keyword evidence="2 7" id="KW-0812">Transmembrane</keyword>
<keyword evidence="3 7" id="KW-1133">Transmembrane helix</keyword>
<dbReference type="RefSeq" id="XP_035343652.1">
    <property type="nucleotide sequence ID" value="XM_035487759.1"/>
</dbReference>
<evidence type="ECO:0000256" key="2">
    <source>
        <dbReference type="ARBA" id="ARBA00022692"/>
    </source>
</evidence>
<evidence type="ECO:0000256" key="4">
    <source>
        <dbReference type="ARBA" id="ARBA00023136"/>
    </source>
</evidence>
<dbReference type="InterPro" id="IPR049326">
    <property type="entry name" value="Rhodopsin_dom_fungi"/>
</dbReference>
<feature type="transmembrane region" description="Helical" evidence="7">
    <location>
        <begin position="201"/>
        <end position="220"/>
    </location>
</feature>
<dbReference type="InterPro" id="IPR052337">
    <property type="entry name" value="SAT4-like"/>
</dbReference>
<protein>
    <recommendedName>
        <fullName evidence="8">Rhodopsin domain-containing protein</fullName>
    </recommendedName>
</protein>
<dbReference type="PANTHER" id="PTHR33048:SF151">
    <property type="entry name" value="INTEGRAL MEMBRANE PROTEIN"/>
    <property type="match status" value="1"/>
</dbReference>
<feature type="transmembrane region" description="Helical" evidence="7">
    <location>
        <begin position="124"/>
        <end position="146"/>
    </location>
</feature>
<evidence type="ECO:0000259" key="8">
    <source>
        <dbReference type="Pfam" id="PF20684"/>
    </source>
</evidence>
<evidence type="ECO:0000256" key="5">
    <source>
        <dbReference type="ARBA" id="ARBA00038359"/>
    </source>
</evidence>
<dbReference type="GeneID" id="55992089"/>
<comment type="similarity">
    <text evidence="5">Belongs to the SAT4 family.</text>
</comment>
<keyword evidence="4 7" id="KW-0472">Membrane</keyword>
<dbReference type="AlphaFoldDB" id="A0A7H8QTZ9"/>
<evidence type="ECO:0000256" key="7">
    <source>
        <dbReference type="SAM" id="Phobius"/>
    </source>
</evidence>
<dbReference type="Proteomes" id="UP000509510">
    <property type="component" value="Chromosome II"/>
</dbReference>
<evidence type="ECO:0000313" key="10">
    <source>
        <dbReference type="Proteomes" id="UP000509510"/>
    </source>
</evidence>
<feature type="transmembrane region" description="Helical" evidence="7">
    <location>
        <begin position="46"/>
        <end position="67"/>
    </location>
</feature>
<feature type="transmembrane region" description="Helical" evidence="7">
    <location>
        <begin position="166"/>
        <end position="189"/>
    </location>
</feature>
<feature type="compositionally biased region" description="Polar residues" evidence="6">
    <location>
        <begin position="287"/>
        <end position="302"/>
    </location>
</feature>
<reference evidence="10" key="1">
    <citation type="submission" date="2020-06" db="EMBL/GenBank/DDBJ databases">
        <title>A chromosome-scale genome assembly of Talaromyces rugulosus W13939.</title>
        <authorList>
            <person name="Wang B."/>
            <person name="Guo L."/>
            <person name="Ye K."/>
            <person name="Wang L."/>
        </authorList>
    </citation>
    <scope>NUCLEOTIDE SEQUENCE [LARGE SCALE GENOMIC DNA]</scope>
    <source>
        <strain evidence="10">W13939</strain>
    </source>
</reference>
<proteinExistence type="inferred from homology"/>
<name>A0A7H8QTZ9_TALRU</name>
<gene>
    <name evidence="9" type="ORF">TRUGW13939_04588</name>
</gene>
<feature type="transmembrane region" description="Helical" evidence="7">
    <location>
        <begin position="12"/>
        <end position="34"/>
    </location>
</feature>